<dbReference type="Proteomes" id="UP000720189">
    <property type="component" value="Unassembled WGS sequence"/>
</dbReference>
<reference evidence="3" key="1">
    <citation type="journal article" date="2021" name="Nat. Commun.">
        <title>Genetic determinants of endophytism in the Arabidopsis root mycobiome.</title>
        <authorList>
            <person name="Mesny F."/>
            <person name="Miyauchi S."/>
            <person name="Thiergart T."/>
            <person name="Pickel B."/>
            <person name="Atanasova L."/>
            <person name="Karlsson M."/>
            <person name="Huettel B."/>
            <person name="Barry K.W."/>
            <person name="Haridas S."/>
            <person name="Chen C."/>
            <person name="Bauer D."/>
            <person name="Andreopoulos W."/>
            <person name="Pangilinan J."/>
            <person name="LaButti K."/>
            <person name="Riley R."/>
            <person name="Lipzen A."/>
            <person name="Clum A."/>
            <person name="Drula E."/>
            <person name="Henrissat B."/>
            <person name="Kohler A."/>
            <person name="Grigoriev I.V."/>
            <person name="Martin F.M."/>
            <person name="Hacquard S."/>
        </authorList>
    </citation>
    <scope>NUCLEOTIDE SEQUENCE</scope>
    <source>
        <strain evidence="3">MPI-CAGE-AT-0023</strain>
    </source>
</reference>
<organism evidence="3 4">
    <name type="scientific">Fusarium redolens</name>
    <dbReference type="NCBI Taxonomy" id="48865"/>
    <lineage>
        <taxon>Eukaryota</taxon>
        <taxon>Fungi</taxon>
        <taxon>Dikarya</taxon>
        <taxon>Ascomycota</taxon>
        <taxon>Pezizomycotina</taxon>
        <taxon>Sordariomycetes</taxon>
        <taxon>Hypocreomycetidae</taxon>
        <taxon>Hypocreales</taxon>
        <taxon>Nectriaceae</taxon>
        <taxon>Fusarium</taxon>
        <taxon>Fusarium redolens species complex</taxon>
    </lineage>
</organism>
<evidence type="ECO:0000313" key="4">
    <source>
        <dbReference type="Proteomes" id="UP000720189"/>
    </source>
</evidence>
<evidence type="ECO:0000256" key="2">
    <source>
        <dbReference type="SAM" id="SignalP"/>
    </source>
</evidence>
<feature type="region of interest" description="Disordered" evidence="1">
    <location>
        <begin position="28"/>
        <end position="49"/>
    </location>
</feature>
<protein>
    <submittedName>
        <fullName evidence="3">Uncharacterized protein</fullName>
    </submittedName>
</protein>
<evidence type="ECO:0000256" key="1">
    <source>
        <dbReference type="SAM" id="MobiDB-lite"/>
    </source>
</evidence>
<comment type="caution">
    <text evidence="3">The sequence shown here is derived from an EMBL/GenBank/DDBJ whole genome shotgun (WGS) entry which is preliminary data.</text>
</comment>
<dbReference type="RefSeq" id="XP_046057335.1">
    <property type="nucleotide sequence ID" value="XM_046190051.1"/>
</dbReference>
<dbReference type="GeneID" id="70220005"/>
<dbReference type="EMBL" id="JAGMUX010000001">
    <property type="protein sequence ID" value="KAH7270567.1"/>
    <property type="molecule type" value="Genomic_DNA"/>
</dbReference>
<feature type="chain" id="PRO_5040436492" evidence="2">
    <location>
        <begin position="22"/>
        <end position="108"/>
    </location>
</feature>
<name>A0A9P9KY41_FUSRE</name>
<keyword evidence="2" id="KW-0732">Signal</keyword>
<evidence type="ECO:0000313" key="3">
    <source>
        <dbReference type="EMBL" id="KAH7270567.1"/>
    </source>
</evidence>
<sequence>MGEPLVIWGWFGLVWFWMVRSRRTRTQRAQSASQAGQAGRSMEKRDGTSETVRVLCCQITPGPGACSQLKGVYCVCVRVASEEEKRLQFSYRSKVRYEGDKEGMMIRG</sequence>
<dbReference type="AlphaFoldDB" id="A0A9P9KY41"/>
<keyword evidence="4" id="KW-1185">Reference proteome</keyword>
<feature type="signal peptide" evidence="2">
    <location>
        <begin position="1"/>
        <end position="21"/>
    </location>
</feature>
<accession>A0A9P9KY41</accession>
<gene>
    <name evidence="3" type="ORF">BKA55DRAFT_53863</name>
</gene>
<feature type="compositionally biased region" description="Low complexity" evidence="1">
    <location>
        <begin position="28"/>
        <end position="40"/>
    </location>
</feature>
<proteinExistence type="predicted"/>